<dbReference type="Pfam" id="PF07915">
    <property type="entry name" value="PRKCSH"/>
    <property type="match status" value="1"/>
</dbReference>
<keyword evidence="3" id="KW-0256">Endoplasmic reticulum</keyword>
<gene>
    <name evidence="8" type="ORF">N0F65_007207</name>
</gene>
<comment type="subcellular location">
    <subcellularLocation>
        <location evidence="1">Endoplasmic reticulum</location>
    </subcellularLocation>
</comment>
<organism evidence="8 9">
    <name type="scientific">Lagenidium giganteum</name>
    <dbReference type="NCBI Taxonomy" id="4803"/>
    <lineage>
        <taxon>Eukaryota</taxon>
        <taxon>Sar</taxon>
        <taxon>Stramenopiles</taxon>
        <taxon>Oomycota</taxon>
        <taxon>Peronosporomycetes</taxon>
        <taxon>Pythiales</taxon>
        <taxon>Pythiaceae</taxon>
    </lineage>
</organism>
<evidence type="ECO:0000256" key="1">
    <source>
        <dbReference type="ARBA" id="ARBA00004240"/>
    </source>
</evidence>
<feature type="domain" description="CULT" evidence="6">
    <location>
        <begin position="53"/>
        <end position="176"/>
    </location>
</feature>
<accession>A0AAV2ZB07</accession>
<evidence type="ECO:0000256" key="2">
    <source>
        <dbReference type="ARBA" id="ARBA00022729"/>
    </source>
</evidence>
<proteinExistence type="predicted"/>
<dbReference type="InterPro" id="IPR034750">
    <property type="entry name" value="CULT"/>
</dbReference>
<protein>
    <submittedName>
        <fullName evidence="8">Uncharacterized protein</fullName>
    </submittedName>
</protein>
<dbReference type="EMBL" id="DAKRPA010000032">
    <property type="protein sequence ID" value="DBA02388.1"/>
    <property type="molecule type" value="Genomic_DNA"/>
</dbReference>
<keyword evidence="9" id="KW-1185">Reference proteome</keyword>
<dbReference type="PANTHER" id="PTHR15414:SF0">
    <property type="entry name" value="ENDOPLASMIC RETICULUM LECTIN 1"/>
    <property type="match status" value="1"/>
</dbReference>
<dbReference type="InterPro" id="IPR012913">
    <property type="entry name" value="OS9-like_dom"/>
</dbReference>
<evidence type="ECO:0000256" key="4">
    <source>
        <dbReference type="ARBA" id="ARBA00023157"/>
    </source>
</evidence>
<evidence type="ECO:0000259" key="6">
    <source>
        <dbReference type="PROSITE" id="PS51788"/>
    </source>
</evidence>
<evidence type="ECO:0000313" key="9">
    <source>
        <dbReference type="Proteomes" id="UP001146120"/>
    </source>
</evidence>
<dbReference type="PROSITE" id="PS51914">
    <property type="entry name" value="MRH"/>
    <property type="match status" value="1"/>
</dbReference>
<feature type="signal peptide" evidence="5">
    <location>
        <begin position="1"/>
        <end position="30"/>
    </location>
</feature>
<dbReference type="GO" id="GO:0030968">
    <property type="term" value="P:endoplasmic reticulum unfolded protein response"/>
    <property type="evidence" value="ECO:0007669"/>
    <property type="project" value="InterPro"/>
</dbReference>
<dbReference type="InterPro" id="IPR009011">
    <property type="entry name" value="Man6P_isomerase_rcpt-bd_dom_sf"/>
</dbReference>
<dbReference type="GO" id="GO:0030970">
    <property type="term" value="P:retrograde protein transport, ER to cytosol"/>
    <property type="evidence" value="ECO:0007669"/>
    <property type="project" value="TreeGrafter"/>
</dbReference>
<feature type="chain" id="PRO_5043517196" evidence="5">
    <location>
        <begin position="31"/>
        <end position="380"/>
    </location>
</feature>
<comment type="caution">
    <text evidence="8">The sequence shown here is derived from an EMBL/GenBank/DDBJ whole genome shotgun (WGS) entry which is preliminary data.</text>
</comment>
<evidence type="ECO:0000313" key="8">
    <source>
        <dbReference type="EMBL" id="DBA02388.1"/>
    </source>
</evidence>
<dbReference type="InterPro" id="IPR044865">
    <property type="entry name" value="MRH_dom"/>
</dbReference>
<feature type="domain" description="MRH" evidence="7">
    <location>
        <begin position="198"/>
        <end position="319"/>
    </location>
</feature>
<dbReference type="Gene3D" id="2.170.150.20">
    <property type="entry name" value="Peptide methionine sulfoxide reductase"/>
    <property type="match status" value="1"/>
</dbReference>
<dbReference type="CDD" id="cd15777">
    <property type="entry name" value="CRBN_C_like"/>
    <property type="match status" value="1"/>
</dbReference>
<dbReference type="PROSITE" id="PS51788">
    <property type="entry name" value="CULT"/>
    <property type="match status" value="1"/>
</dbReference>
<keyword evidence="2 5" id="KW-0732">Signal</keyword>
<dbReference type="Gene3D" id="2.70.130.10">
    <property type="entry name" value="Mannose-6-phosphate receptor binding domain"/>
    <property type="match status" value="1"/>
</dbReference>
<evidence type="ECO:0000259" key="7">
    <source>
        <dbReference type="PROSITE" id="PS51914"/>
    </source>
</evidence>
<dbReference type="Proteomes" id="UP001146120">
    <property type="component" value="Unassembled WGS sequence"/>
</dbReference>
<dbReference type="AlphaFoldDB" id="A0AAV2ZB07"/>
<dbReference type="GO" id="GO:0005788">
    <property type="term" value="C:endoplasmic reticulum lumen"/>
    <property type="evidence" value="ECO:0007669"/>
    <property type="project" value="TreeGrafter"/>
</dbReference>
<keyword evidence="4" id="KW-1015">Disulfide bond</keyword>
<evidence type="ECO:0000256" key="5">
    <source>
        <dbReference type="SAM" id="SignalP"/>
    </source>
</evidence>
<reference evidence="8" key="1">
    <citation type="submission" date="2022-11" db="EMBL/GenBank/DDBJ databases">
        <authorList>
            <person name="Morgan W.R."/>
            <person name="Tartar A."/>
        </authorList>
    </citation>
    <scope>NUCLEOTIDE SEQUENCE</scope>
    <source>
        <strain evidence="8">ARSEF 373</strain>
    </source>
</reference>
<dbReference type="PANTHER" id="PTHR15414">
    <property type="entry name" value="OS-9-RELATED"/>
    <property type="match status" value="1"/>
</dbReference>
<dbReference type="InterPro" id="IPR045149">
    <property type="entry name" value="OS-9-like"/>
</dbReference>
<reference evidence="8" key="2">
    <citation type="journal article" date="2023" name="Microbiol Resour">
        <title>Decontamination and Annotation of the Draft Genome Sequence of the Oomycete Lagenidium giganteum ARSEF 373.</title>
        <authorList>
            <person name="Morgan W.R."/>
            <person name="Tartar A."/>
        </authorList>
    </citation>
    <scope>NUCLEOTIDE SEQUENCE</scope>
    <source>
        <strain evidence="8">ARSEF 373</strain>
    </source>
</reference>
<evidence type="ECO:0000256" key="3">
    <source>
        <dbReference type="ARBA" id="ARBA00022824"/>
    </source>
</evidence>
<sequence>MARAAMTTSVGWRRALALLLLLVAMLCVHAQAHEDHAKTEETAVAEASSVDPPAFVRCRMCGGKVALKADYMEMHDTSKAIASKREAVLGANGELHTFINPSRVEMELAAFKKTVGIEGETYTKKATFFEGYNWRDLRCSSCKRHLGWAFHHDHYQQCLNDGVADAMAAKATEALNAIAKATESRQEREEIVRKAMDGKCVTTPTGWWTYEVCYKQEVRQYHEQSDGTRPSDWSMGVYVPTDQIKTDSMTTAELAEMANNVVQFFEGGQHCDENGAKRSTRVTYTCCDSNPSTVMVEDIDEPQLCTYRIRVCIPGLCKAKAKANDVDQAAIAKQCAADFTATHQEATTPATFSALRWSTVISDDSSELDWVRDMDFQARA</sequence>
<name>A0AAV2ZB07_9STRA</name>